<protein>
    <submittedName>
        <fullName evidence="3">Uncharacterized protein</fullName>
    </submittedName>
</protein>
<feature type="transmembrane region" description="Helical" evidence="2">
    <location>
        <begin position="96"/>
        <end position="115"/>
    </location>
</feature>
<evidence type="ECO:0000256" key="2">
    <source>
        <dbReference type="SAM" id="Phobius"/>
    </source>
</evidence>
<comment type="caution">
    <text evidence="3">The sequence shown here is derived from an EMBL/GenBank/DDBJ whole genome shotgun (WGS) entry which is preliminary data.</text>
</comment>
<feature type="region of interest" description="Disordered" evidence="1">
    <location>
        <begin position="1"/>
        <end position="41"/>
    </location>
</feature>
<feature type="transmembrane region" description="Helical" evidence="2">
    <location>
        <begin position="638"/>
        <end position="660"/>
    </location>
</feature>
<feature type="transmembrane region" description="Helical" evidence="2">
    <location>
        <begin position="586"/>
        <end position="606"/>
    </location>
</feature>
<evidence type="ECO:0000313" key="4">
    <source>
        <dbReference type="Proteomes" id="UP000279236"/>
    </source>
</evidence>
<feature type="compositionally biased region" description="Pro residues" evidence="1">
    <location>
        <begin position="290"/>
        <end position="308"/>
    </location>
</feature>
<evidence type="ECO:0000313" key="3">
    <source>
        <dbReference type="EMBL" id="RSH78779.1"/>
    </source>
</evidence>
<reference evidence="3 4" key="1">
    <citation type="submission" date="2018-11" db="EMBL/GenBank/DDBJ databases">
        <title>Genome sequence of Apiotrichum porosum DSM 27194.</title>
        <authorList>
            <person name="Aliyu H."/>
            <person name="Gorte O."/>
            <person name="Ochsenreither K."/>
        </authorList>
    </citation>
    <scope>NUCLEOTIDE SEQUENCE [LARGE SCALE GENOMIC DNA]</scope>
    <source>
        <strain evidence="3 4">DSM 27194</strain>
    </source>
</reference>
<dbReference type="EMBL" id="RSCE01000011">
    <property type="protein sequence ID" value="RSH78779.1"/>
    <property type="molecule type" value="Genomic_DNA"/>
</dbReference>
<dbReference type="Proteomes" id="UP000279236">
    <property type="component" value="Unassembled WGS sequence"/>
</dbReference>
<feature type="region of interest" description="Disordered" evidence="1">
    <location>
        <begin position="282"/>
        <end position="309"/>
    </location>
</feature>
<feature type="transmembrane region" description="Helical" evidence="2">
    <location>
        <begin position="680"/>
        <end position="701"/>
    </location>
</feature>
<feature type="transmembrane region" description="Helical" evidence="2">
    <location>
        <begin position="59"/>
        <end position="84"/>
    </location>
</feature>
<name>A0A427XIQ6_9TREE</name>
<proteinExistence type="predicted"/>
<feature type="transmembrane region" description="Helical" evidence="2">
    <location>
        <begin position="489"/>
        <end position="507"/>
    </location>
</feature>
<keyword evidence="2" id="KW-0472">Membrane</keyword>
<feature type="transmembrane region" description="Helical" evidence="2">
    <location>
        <begin position="159"/>
        <end position="177"/>
    </location>
</feature>
<feature type="transmembrane region" description="Helical" evidence="2">
    <location>
        <begin position="227"/>
        <end position="245"/>
    </location>
</feature>
<keyword evidence="2" id="KW-0812">Transmembrane</keyword>
<feature type="transmembrane region" description="Helical" evidence="2">
    <location>
        <begin position="752"/>
        <end position="772"/>
    </location>
</feature>
<accession>A0A427XIQ6</accession>
<organism evidence="3 4">
    <name type="scientific">Apiotrichum porosum</name>
    <dbReference type="NCBI Taxonomy" id="105984"/>
    <lineage>
        <taxon>Eukaryota</taxon>
        <taxon>Fungi</taxon>
        <taxon>Dikarya</taxon>
        <taxon>Basidiomycota</taxon>
        <taxon>Agaricomycotina</taxon>
        <taxon>Tremellomycetes</taxon>
        <taxon>Trichosporonales</taxon>
        <taxon>Trichosporonaceae</taxon>
        <taxon>Apiotrichum</taxon>
    </lineage>
</organism>
<feature type="transmembrane region" description="Helical" evidence="2">
    <location>
        <begin position="455"/>
        <end position="477"/>
    </location>
</feature>
<dbReference type="AlphaFoldDB" id="A0A427XIQ6"/>
<feature type="transmembrane region" description="Helical" evidence="2">
    <location>
        <begin position="713"/>
        <end position="732"/>
    </location>
</feature>
<feature type="transmembrane region" description="Helical" evidence="2">
    <location>
        <begin position="321"/>
        <end position="340"/>
    </location>
</feature>
<keyword evidence="4" id="KW-1185">Reference proteome</keyword>
<gene>
    <name evidence="3" type="ORF">EHS24_001686</name>
</gene>
<feature type="transmembrane region" description="Helical" evidence="2">
    <location>
        <begin position="612"/>
        <end position="631"/>
    </location>
</feature>
<feature type="transmembrane region" description="Helical" evidence="2">
    <location>
        <begin position="198"/>
        <end position="215"/>
    </location>
</feature>
<feature type="compositionally biased region" description="Basic and acidic residues" evidence="1">
    <location>
        <begin position="1"/>
        <end position="12"/>
    </location>
</feature>
<dbReference type="RefSeq" id="XP_028473926.1">
    <property type="nucleotide sequence ID" value="XM_028617463.1"/>
</dbReference>
<sequence>MGDQVSHPDVESAHGAIPQAKDDLTHDGTNINNDEVPPLRTQPTDYVAKTVAINETQAFLLRVCLGRLGLVHLTGLFVALCMLVDTKDKTLTWFNISQPLAVGTALGAYTFLTLCTIDGHKPDSKYGLVKTVGIAYIHAQVFVVGRWSGGEGPEPYSRVAILAYFLAHIGRFAAAAIELARVKIEDPADTCRRATRSARLGMLAGVAVTAVWWKLEGPSQPEQMIDVAIPMGLAVVSLALSAYTTHDFANVVRLGPDKVFKAALMFGNCGKWKSKANRFGTETPIVRSPSAPPSASPPKETPPPPPPAWEAKRRSLVRVHICGMGFCGISIFIGTLFAFFPFPAQPVTLFLVVATRLWARYTVAKGDYPNVGILVAVVSDGLLTPAIRAAVLSVCGPDAILAAYGPDPALITDMADVIAWAPVSVRFMRNACSAVTMRFCSAPSPNGYRPFSERLSAGIFAGSFIIAWLWTTFLAGFEDDDDNSAPYRTWFVPTPLYAMALSIPALLPPQTEALVKIPATKVVLASLLEGNAALYANVFKRMGVAVHADDDGYVNNKMNDWPEPNWDQLAATPKPRWLRCVDIIRASRASVMVISYVLVVRTQFVLALGDMALVVFACLPMTAIPTAMMLYRRTPTAIGPLVLLLGVTNGVAVGCIDAWYRTELAMIFKDSEAFISDIIVLYRLCVSAAICTSCFGTLSNFGLRGWSPRHRCAVGAAPLGSFIVYWFTSGVHKRGWEAEQLDPTFHHIFSGYEWALFSVSVIYAITASTLFLNSESLMMFRLPRDEFAFAAMWGSGFNGGLDLAQKLGVPVQLEEGVGKIALADDGELSADLGRDGKEVA</sequence>
<feature type="transmembrane region" description="Helical" evidence="2">
    <location>
        <begin position="127"/>
        <end position="147"/>
    </location>
</feature>
<dbReference type="GeneID" id="39586229"/>
<evidence type="ECO:0000256" key="1">
    <source>
        <dbReference type="SAM" id="MobiDB-lite"/>
    </source>
</evidence>
<keyword evidence="2" id="KW-1133">Transmembrane helix</keyword>